<dbReference type="InterPro" id="IPR026870">
    <property type="entry name" value="Zinc_ribbon_dom"/>
</dbReference>
<keyword evidence="2" id="KW-1133">Transmembrane helix</keyword>
<dbReference type="RefSeq" id="WP_076618257.1">
    <property type="nucleotide sequence ID" value="NZ_CP019323.1"/>
</dbReference>
<organism evidence="5 6">
    <name type="scientific">Companilactobacillus allii</name>
    <dbReference type="NCBI Taxonomy" id="1847728"/>
    <lineage>
        <taxon>Bacteria</taxon>
        <taxon>Bacillati</taxon>
        <taxon>Bacillota</taxon>
        <taxon>Bacilli</taxon>
        <taxon>Lactobacillales</taxon>
        <taxon>Lactobacillaceae</taxon>
        <taxon>Companilactobacillus</taxon>
    </lineage>
</organism>
<gene>
    <name evidence="5" type="ORF">BTM29_11920</name>
</gene>
<feature type="region of interest" description="Disordered" evidence="1">
    <location>
        <begin position="119"/>
        <end position="156"/>
    </location>
</feature>
<evidence type="ECO:0000256" key="1">
    <source>
        <dbReference type="SAM" id="MobiDB-lite"/>
    </source>
</evidence>
<feature type="transmembrane region" description="Helical" evidence="2">
    <location>
        <begin position="88"/>
        <end position="110"/>
    </location>
</feature>
<keyword evidence="6" id="KW-1185">Reference proteome</keyword>
<keyword evidence="2" id="KW-0472">Membrane</keyword>
<dbReference type="InterPro" id="IPR045155">
    <property type="entry name" value="Beta-lactam_cat"/>
</dbReference>
<dbReference type="Pfam" id="PF13354">
    <property type="entry name" value="Beta-lactamase2"/>
    <property type="match status" value="1"/>
</dbReference>
<protein>
    <submittedName>
        <fullName evidence="5">Uncharacterized protein</fullName>
    </submittedName>
</protein>
<proteinExistence type="predicted"/>
<feature type="domain" description="Beta-lactamase class A catalytic" evidence="4">
    <location>
        <begin position="181"/>
        <end position="389"/>
    </location>
</feature>
<reference evidence="6" key="1">
    <citation type="submission" date="2016-12" db="EMBL/GenBank/DDBJ databases">
        <authorList>
            <person name="Jung M.Y."/>
            <person name="Lee S.H."/>
        </authorList>
    </citation>
    <scope>NUCLEOTIDE SEQUENCE [LARGE SCALE GENOMIC DNA]</scope>
    <source>
        <strain evidence="6">WiKim39</strain>
    </source>
</reference>
<dbReference type="STRING" id="1847728.BTM29_11920"/>
<feature type="region of interest" description="Disordered" evidence="1">
    <location>
        <begin position="31"/>
        <end position="79"/>
    </location>
</feature>
<dbReference type="InterPro" id="IPR012338">
    <property type="entry name" value="Beta-lactam/transpept-like"/>
</dbReference>
<sequence length="417" mass="45099">MFCKYCGTKNQAGSQFCLNCGRPLSKIASSKSQQEVTKSVDAETTSQVPRNDSVAKGSNQASATNQGNKTVNAPQPLIPRKPSKKHHYWWFIILFIAVVTIGGGTTYAVMTYRSQSKSTAVAKKGKQSSAKNLVSQSSESTKKKTSSEPTTTPFPKARIKQVINTNLSGLKGTTSVAVASTTNQAKVVQNNQSQRAASLIKLFILITAYQQANSKELNLDDTYTLSATDKVGGTGTIQGLPTGSELSYREILKRMMDESDNTAANIMIDKIGGISTINAEIERLDLNDTQLERKMMDTDALADGKDNYTSVTDVATVLSKIYAGNLISQKADRAMLTIMHQNANHAKLPHDLPSDATVYNKTGEYGDYGVQNDAAIIKNNHGAFVVVVLSQDGNESEQVSAMNSLGTELYQTILEDN</sequence>
<feature type="compositionally biased region" description="Polar residues" evidence="1">
    <location>
        <begin position="31"/>
        <end position="73"/>
    </location>
</feature>
<accession>A0A1P8Q5U4</accession>
<dbReference type="Proteomes" id="UP000187499">
    <property type="component" value="Chromosome"/>
</dbReference>
<dbReference type="OrthoDB" id="9775096at2"/>
<dbReference type="GO" id="GO:0030655">
    <property type="term" value="P:beta-lactam antibiotic catabolic process"/>
    <property type="evidence" value="ECO:0007669"/>
    <property type="project" value="InterPro"/>
</dbReference>
<dbReference type="PANTHER" id="PTHR35333:SF3">
    <property type="entry name" value="BETA-LACTAMASE-TYPE TRANSPEPTIDASE FOLD CONTAINING PROTEIN"/>
    <property type="match status" value="1"/>
</dbReference>
<feature type="domain" description="Zinc-ribbon" evidence="3">
    <location>
        <begin position="2"/>
        <end position="24"/>
    </location>
</feature>
<dbReference type="Gene3D" id="3.40.710.10">
    <property type="entry name" value="DD-peptidase/beta-lactamase superfamily"/>
    <property type="match status" value="1"/>
</dbReference>
<dbReference type="PANTHER" id="PTHR35333">
    <property type="entry name" value="BETA-LACTAMASE"/>
    <property type="match status" value="1"/>
</dbReference>
<dbReference type="SUPFAM" id="SSF56601">
    <property type="entry name" value="beta-lactamase/transpeptidase-like"/>
    <property type="match status" value="1"/>
</dbReference>
<dbReference type="EMBL" id="CP019323">
    <property type="protein sequence ID" value="APX73212.1"/>
    <property type="molecule type" value="Genomic_DNA"/>
</dbReference>
<dbReference type="InterPro" id="IPR000871">
    <property type="entry name" value="Beta-lactam_class-A"/>
</dbReference>
<dbReference type="AlphaFoldDB" id="A0A1P8Q5U4"/>
<keyword evidence="2" id="KW-0812">Transmembrane</keyword>
<evidence type="ECO:0000256" key="2">
    <source>
        <dbReference type="SAM" id="Phobius"/>
    </source>
</evidence>
<dbReference type="KEGG" id="lalw:BTM29_11920"/>
<dbReference type="GO" id="GO:0046677">
    <property type="term" value="P:response to antibiotic"/>
    <property type="evidence" value="ECO:0007669"/>
    <property type="project" value="InterPro"/>
</dbReference>
<evidence type="ECO:0000313" key="6">
    <source>
        <dbReference type="Proteomes" id="UP000187499"/>
    </source>
</evidence>
<feature type="compositionally biased region" description="Polar residues" evidence="1">
    <location>
        <begin position="127"/>
        <end position="136"/>
    </location>
</feature>
<dbReference type="GO" id="GO:0008800">
    <property type="term" value="F:beta-lactamase activity"/>
    <property type="evidence" value="ECO:0007669"/>
    <property type="project" value="InterPro"/>
</dbReference>
<name>A0A1P8Q5U4_9LACO</name>
<evidence type="ECO:0000313" key="5">
    <source>
        <dbReference type="EMBL" id="APX73212.1"/>
    </source>
</evidence>
<evidence type="ECO:0000259" key="4">
    <source>
        <dbReference type="Pfam" id="PF13354"/>
    </source>
</evidence>
<evidence type="ECO:0000259" key="3">
    <source>
        <dbReference type="Pfam" id="PF13240"/>
    </source>
</evidence>
<dbReference type="Pfam" id="PF13240">
    <property type="entry name" value="Zn_Ribbon_1"/>
    <property type="match status" value="1"/>
</dbReference>